<dbReference type="CDD" id="cd03221">
    <property type="entry name" value="ABCF_EF-3"/>
    <property type="match status" value="2"/>
</dbReference>
<comment type="caution">
    <text evidence="5">The sequence shown here is derived from an EMBL/GenBank/DDBJ whole genome shotgun (WGS) entry which is preliminary data.</text>
</comment>
<evidence type="ECO:0000313" key="6">
    <source>
        <dbReference type="Proteomes" id="UP001629953"/>
    </source>
</evidence>
<dbReference type="InterPro" id="IPR017871">
    <property type="entry name" value="ABC_transporter-like_CS"/>
</dbReference>
<dbReference type="PROSITE" id="PS00211">
    <property type="entry name" value="ABC_TRANSPORTER_1"/>
    <property type="match status" value="2"/>
</dbReference>
<protein>
    <submittedName>
        <fullName evidence="5">ABC-F family ATP-binding cassette domain-containing protein</fullName>
    </submittedName>
</protein>
<dbReference type="SUPFAM" id="SSF52540">
    <property type="entry name" value="P-loop containing nucleoside triphosphate hydrolases"/>
    <property type="match status" value="2"/>
</dbReference>
<dbReference type="Proteomes" id="UP001629953">
    <property type="component" value="Unassembled WGS sequence"/>
</dbReference>
<feature type="domain" description="ABC transporter" evidence="4">
    <location>
        <begin position="292"/>
        <end position="507"/>
    </location>
</feature>
<dbReference type="Gene3D" id="3.40.50.300">
    <property type="entry name" value="P-loop containing nucleotide triphosphate hydrolases"/>
    <property type="match status" value="2"/>
</dbReference>
<name>A0ABW9G850_9GAMM</name>
<dbReference type="InterPro" id="IPR050611">
    <property type="entry name" value="ABCF"/>
</dbReference>
<evidence type="ECO:0000256" key="3">
    <source>
        <dbReference type="ARBA" id="ARBA00022840"/>
    </source>
</evidence>
<dbReference type="PROSITE" id="PS50893">
    <property type="entry name" value="ABC_TRANSPORTER_2"/>
    <property type="match status" value="2"/>
</dbReference>
<evidence type="ECO:0000259" key="4">
    <source>
        <dbReference type="PROSITE" id="PS50893"/>
    </source>
</evidence>
<proteinExistence type="predicted"/>
<evidence type="ECO:0000313" key="5">
    <source>
        <dbReference type="EMBL" id="MFM2485697.1"/>
    </source>
</evidence>
<feature type="domain" description="ABC transporter" evidence="4">
    <location>
        <begin position="5"/>
        <end position="223"/>
    </location>
</feature>
<keyword evidence="2" id="KW-0547">Nucleotide-binding</keyword>
<dbReference type="PANTHER" id="PTHR19211:SF14">
    <property type="entry name" value="ATP-BINDING CASSETTE SUB-FAMILY F MEMBER 1"/>
    <property type="match status" value="1"/>
</dbReference>
<dbReference type="Pfam" id="PF00005">
    <property type="entry name" value="ABC_tran"/>
    <property type="match status" value="2"/>
</dbReference>
<dbReference type="InterPro" id="IPR003439">
    <property type="entry name" value="ABC_transporter-like_ATP-bd"/>
</dbReference>
<keyword evidence="6" id="KW-1185">Reference proteome</keyword>
<organism evidence="5 6">
    <name type="scientific">Celerinatantimonas yamalensis</name>
    <dbReference type="NCBI Taxonomy" id="559956"/>
    <lineage>
        <taxon>Bacteria</taxon>
        <taxon>Pseudomonadati</taxon>
        <taxon>Pseudomonadota</taxon>
        <taxon>Gammaproteobacteria</taxon>
        <taxon>Celerinatantimonadaceae</taxon>
        <taxon>Celerinatantimonas</taxon>
    </lineage>
</organism>
<evidence type="ECO:0000256" key="1">
    <source>
        <dbReference type="ARBA" id="ARBA00022737"/>
    </source>
</evidence>
<accession>A0ABW9G850</accession>
<dbReference type="InterPro" id="IPR027417">
    <property type="entry name" value="P-loop_NTPase"/>
</dbReference>
<gene>
    <name evidence="5" type="ORF">ABUE30_11615</name>
</gene>
<sequence>MSTYLSAQSLSTAFSSEPLFESVSFTIHRGDKIGLIGHNGCGKSTLLKILSGQPIGYSGQIALSKQCLLAYVEQSLPTSLLSVSLLQALAEQVSVDALWKVERLLSELGFSPNQWQQPVQELSGGQQMRLLLARAVINQPDLLLLDEPSNHLDLPALLWLESYLRSWQGSFVLVSHDDTLLDKVTHCTWIMRDKTLHHFNLSCSAARQALIERDETDRLRHQSEQKEIDRLAHSAKRLATWGKVYDNEDLARKAKTMQARKERLEAQQTQLSDGAPWTLRLQGDTLPANRLLAIEQFFVKPASDSSALFSVDSKQVKSGDRIAIIGRNGTGKSTFLNCLYALYQQQEEASVQFHPSCQLGYYDQSLHQLHDDDSLIDALQPFAPIGDELRKRALISAGFEFQRHQQKIASLSGGERSRLLFVGLTLARYHLVLLDEPTNHLDLEGKEELISTLQDYQGAVLLVSHDRRLIEQSCNRFWLIDEGQLSEYLDIEAIYRRLSDDSNELASDSDAQSAAASATGTPAHHCDEEVLLQQLIELEACLDADCRRKAKHQKPALQAKWRQAIIQLKTRLELF</sequence>
<evidence type="ECO:0000256" key="2">
    <source>
        <dbReference type="ARBA" id="ARBA00022741"/>
    </source>
</evidence>
<dbReference type="RefSeq" id="WP_408623947.1">
    <property type="nucleotide sequence ID" value="NZ_JBEQCT010000005.1"/>
</dbReference>
<dbReference type="SMART" id="SM00382">
    <property type="entry name" value="AAA"/>
    <property type="match status" value="2"/>
</dbReference>
<reference evidence="5 6" key="1">
    <citation type="journal article" date="2013" name="Int. J. Syst. Evol. Microbiol.">
        <title>Celerinatantimonas yamalensis sp. nov., a cold-adapted diazotrophic bacterium from a cold permafrost brine.</title>
        <authorList>
            <person name="Shcherbakova V."/>
            <person name="Chuvilskaya N."/>
            <person name="Rivkina E."/>
            <person name="Demidov N."/>
            <person name="Uchaeva V."/>
            <person name="Suetin S."/>
            <person name="Suzina N."/>
            <person name="Gilichinsky D."/>
        </authorList>
    </citation>
    <scope>NUCLEOTIDE SEQUENCE [LARGE SCALE GENOMIC DNA]</scope>
    <source>
        <strain evidence="5 6">C7</strain>
    </source>
</reference>
<dbReference type="PANTHER" id="PTHR19211">
    <property type="entry name" value="ATP-BINDING TRANSPORT PROTEIN-RELATED"/>
    <property type="match status" value="1"/>
</dbReference>
<dbReference type="GO" id="GO:0005524">
    <property type="term" value="F:ATP binding"/>
    <property type="evidence" value="ECO:0007669"/>
    <property type="project" value="UniProtKB-KW"/>
</dbReference>
<dbReference type="InterPro" id="IPR003593">
    <property type="entry name" value="AAA+_ATPase"/>
</dbReference>
<keyword evidence="1" id="KW-0677">Repeat</keyword>
<dbReference type="EMBL" id="JBEQCT010000005">
    <property type="protein sequence ID" value="MFM2485697.1"/>
    <property type="molecule type" value="Genomic_DNA"/>
</dbReference>
<keyword evidence="3 5" id="KW-0067">ATP-binding</keyword>